<proteinExistence type="predicted"/>
<organism evidence="2 3">
    <name type="scientific">Popillia japonica</name>
    <name type="common">Japanese beetle</name>
    <dbReference type="NCBI Taxonomy" id="7064"/>
    <lineage>
        <taxon>Eukaryota</taxon>
        <taxon>Metazoa</taxon>
        <taxon>Ecdysozoa</taxon>
        <taxon>Arthropoda</taxon>
        <taxon>Hexapoda</taxon>
        <taxon>Insecta</taxon>
        <taxon>Pterygota</taxon>
        <taxon>Neoptera</taxon>
        <taxon>Endopterygota</taxon>
        <taxon>Coleoptera</taxon>
        <taxon>Polyphaga</taxon>
        <taxon>Scarabaeiformia</taxon>
        <taxon>Scarabaeidae</taxon>
        <taxon>Rutelinae</taxon>
        <taxon>Popillia</taxon>
    </lineage>
</organism>
<comment type="caution">
    <text evidence="2">The sequence shown here is derived from an EMBL/GenBank/DDBJ whole genome shotgun (WGS) entry which is preliminary data.</text>
</comment>
<evidence type="ECO:0008006" key="4">
    <source>
        <dbReference type="Google" id="ProtNLM"/>
    </source>
</evidence>
<reference evidence="2 3" key="1">
    <citation type="journal article" date="2024" name="BMC Genomics">
        <title>De novo assembly and annotation of Popillia japonica's genome with initial clues to its potential as an invasive pest.</title>
        <authorList>
            <person name="Cucini C."/>
            <person name="Boschi S."/>
            <person name="Funari R."/>
            <person name="Cardaioli E."/>
            <person name="Iannotti N."/>
            <person name="Marturano G."/>
            <person name="Paoli F."/>
            <person name="Bruttini M."/>
            <person name="Carapelli A."/>
            <person name="Frati F."/>
            <person name="Nardi F."/>
        </authorList>
    </citation>
    <scope>NUCLEOTIDE SEQUENCE [LARGE SCALE GENOMIC DNA]</scope>
    <source>
        <strain evidence="2">DMR45628</strain>
    </source>
</reference>
<name>A0AAW1J1I1_POPJA</name>
<protein>
    <recommendedName>
        <fullName evidence="4">PiggyBac transposable element-derived protein domain-containing protein</fullName>
    </recommendedName>
</protein>
<dbReference type="AlphaFoldDB" id="A0AAW1J1I1"/>
<dbReference type="EMBL" id="JASPKY010000442">
    <property type="protein sequence ID" value="KAK9696786.1"/>
    <property type="molecule type" value="Genomic_DNA"/>
</dbReference>
<feature type="region of interest" description="Disordered" evidence="1">
    <location>
        <begin position="26"/>
        <end position="95"/>
    </location>
</feature>
<keyword evidence="3" id="KW-1185">Reference proteome</keyword>
<sequence>MDQRKLSKMKKYYKFSELTEELVEELMNMSDESFDDSDADPMYQTEDSDFSDSEAPGPSTKAKRFPIACQSSDSDNPNEDYLPPAPMQGQSTQAQGQSTVRNYSNIDWRNPVGTQKIFPFVGKSGMDKTTSGTLALANPIDYFSLFLTHEIVELVVNETYTQRSN</sequence>
<dbReference type="Proteomes" id="UP001458880">
    <property type="component" value="Unassembled WGS sequence"/>
</dbReference>
<accession>A0AAW1J1I1</accession>
<gene>
    <name evidence="2" type="ORF">QE152_g31354</name>
</gene>
<evidence type="ECO:0000256" key="1">
    <source>
        <dbReference type="SAM" id="MobiDB-lite"/>
    </source>
</evidence>
<evidence type="ECO:0000313" key="2">
    <source>
        <dbReference type="EMBL" id="KAK9696786.1"/>
    </source>
</evidence>
<evidence type="ECO:0000313" key="3">
    <source>
        <dbReference type="Proteomes" id="UP001458880"/>
    </source>
</evidence>